<reference evidence="3 4" key="1">
    <citation type="submission" date="2019-02" db="EMBL/GenBank/DDBJ databases">
        <authorList>
            <consortium name="Pathogen Informatics"/>
        </authorList>
    </citation>
    <scope>NUCLEOTIDE SEQUENCE [LARGE SCALE GENOMIC DNA]</scope>
    <source>
        <strain evidence="3 4">3012STDY7078512</strain>
    </source>
</reference>
<proteinExistence type="predicted"/>
<dbReference type="Gene3D" id="3.40.1000.10">
    <property type="entry name" value="Mog1/PsbP, alpha/beta/alpha sandwich"/>
    <property type="match status" value="1"/>
</dbReference>
<feature type="domain" description="DUF3806" evidence="2">
    <location>
        <begin position="193"/>
        <end position="278"/>
    </location>
</feature>
<dbReference type="Gene3D" id="1.20.120.1090">
    <property type="match status" value="1"/>
</dbReference>
<dbReference type="AlphaFoldDB" id="A0A449I7L9"/>
<dbReference type="EMBL" id="CAACYH010000007">
    <property type="protein sequence ID" value="VFB15421.1"/>
    <property type="molecule type" value="Genomic_DNA"/>
</dbReference>
<dbReference type="InterPro" id="IPR024266">
    <property type="entry name" value="DUF3806"/>
</dbReference>
<evidence type="ECO:0000259" key="2">
    <source>
        <dbReference type="Pfam" id="PF12713"/>
    </source>
</evidence>
<name>A0A449I7L9_9BACE</name>
<organism evidence="3 4">
    <name type="scientific">Prevotella heparinolytica</name>
    <dbReference type="NCBI Taxonomy" id="28113"/>
    <lineage>
        <taxon>Bacteria</taxon>
        <taxon>Pseudomonadati</taxon>
        <taxon>Bacteroidota</taxon>
        <taxon>Bacteroidia</taxon>
        <taxon>Bacteroidales</taxon>
        <taxon>Bacteroidaceae</taxon>
        <taxon>Bacteroides</taxon>
    </lineage>
</organism>
<evidence type="ECO:0000259" key="1">
    <source>
        <dbReference type="Pfam" id="PF12712"/>
    </source>
</evidence>
<protein>
    <submittedName>
        <fullName evidence="3">Domain of uncharacterized function (DUF3805)</fullName>
    </submittedName>
</protein>
<evidence type="ECO:0000313" key="3">
    <source>
        <dbReference type="EMBL" id="VFB15421.1"/>
    </source>
</evidence>
<dbReference type="Proteomes" id="UP000396835">
    <property type="component" value="Unassembled WGS sequence"/>
</dbReference>
<dbReference type="Pfam" id="PF12713">
    <property type="entry name" value="DUF3806"/>
    <property type="match status" value="1"/>
</dbReference>
<accession>A0A449I7L9</accession>
<feature type="domain" description="DUF3805" evidence="1">
    <location>
        <begin position="19"/>
        <end position="169"/>
    </location>
</feature>
<dbReference type="InterPro" id="IPR024315">
    <property type="entry name" value="DUF3805"/>
</dbReference>
<dbReference type="Pfam" id="PF12712">
    <property type="entry name" value="DUF3805"/>
    <property type="match status" value="1"/>
</dbReference>
<sequence>MCDESVNAKIGMIYMEQSKKFISPGAWFSMKYPADWNEFEDGEGSFLFYNPSEWTGNFRISAYKGDATYGKDAVRQELKENQSATLVRLGSRECAYSKEMFEEEGNYYTSHLWITGEGNMVLECSFTVKKGDSTAEAEKIIASLEVRKEGAKYPAEIIPVRLSEIYQINEAYEWVDAIVKELLKKDFQGMEEDIAKMQQVIDKGDIGPKKKDAWLAFGIVLCVILANEVDGMEWHTLIDGNREAPVLLNTATGEWIDPMKLVWSKVKAGAKVELAETYDALF</sequence>
<gene>
    <name evidence="3" type="ORF">NCTC7812_03009</name>
</gene>
<evidence type="ECO:0000313" key="4">
    <source>
        <dbReference type="Proteomes" id="UP000396835"/>
    </source>
</evidence>